<feature type="compositionally biased region" description="Basic and acidic residues" evidence="1">
    <location>
        <begin position="259"/>
        <end position="277"/>
    </location>
</feature>
<dbReference type="EMBL" id="JAICCE010000012">
    <property type="protein sequence ID" value="KAG9270278.1"/>
    <property type="molecule type" value="Genomic_DNA"/>
</dbReference>
<evidence type="ECO:0000313" key="2">
    <source>
        <dbReference type="EMBL" id="KAG9270278.1"/>
    </source>
</evidence>
<feature type="compositionally biased region" description="Low complexity" evidence="1">
    <location>
        <begin position="202"/>
        <end position="215"/>
    </location>
</feature>
<gene>
    <name evidence="2" type="ORF">AMEX_G15208</name>
</gene>
<accession>A0A8T2LE76</accession>
<feature type="compositionally biased region" description="Low complexity" evidence="1">
    <location>
        <begin position="108"/>
        <end position="162"/>
    </location>
</feature>
<feature type="region of interest" description="Disordered" evidence="1">
    <location>
        <begin position="1"/>
        <end position="47"/>
    </location>
</feature>
<dbReference type="Proteomes" id="UP000752171">
    <property type="component" value="Unassembled WGS sequence"/>
</dbReference>
<dbReference type="AlphaFoldDB" id="A0A8T2LE76"/>
<organism evidence="2 3">
    <name type="scientific">Astyanax mexicanus</name>
    <name type="common">Blind cave fish</name>
    <name type="synonym">Astyanax fasciatus mexicanus</name>
    <dbReference type="NCBI Taxonomy" id="7994"/>
    <lineage>
        <taxon>Eukaryota</taxon>
        <taxon>Metazoa</taxon>
        <taxon>Chordata</taxon>
        <taxon>Craniata</taxon>
        <taxon>Vertebrata</taxon>
        <taxon>Euteleostomi</taxon>
        <taxon>Actinopterygii</taxon>
        <taxon>Neopterygii</taxon>
        <taxon>Teleostei</taxon>
        <taxon>Ostariophysi</taxon>
        <taxon>Characiformes</taxon>
        <taxon>Characoidei</taxon>
        <taxon>Acestrorhamphidae</taxon>
        <taxon>Acestrorhamphinae</taxon>
        <taxon>Astyanax</taxon>
    </lineage>
</organism>
<feature type="region of interest" description="Disordered" evidence="1">
    <location>
        <begin position="108"/>
        <end position="317"/>
    </location>
</feature>
<sequence length="367" mass="37470">MNMDPETPADALSAGGALSVPESSRNVAAEGGGAEVRDAEGETPAAKAVRQVHPALQAGAPAAEAVRQLDPALQAGAPAAEAVRQLDPALQAGASAAEAVRQADPALQAGAPAAVRQADPALQAGAPAAEAVRQADPALQAGAPAAVRQADPALQAGAPAAEDAQRMPDGLGNVLPGVREAEGESAVGGGSTEVKTDPPPGADASAAQDAKSTAAVGKANTRPNESKNRRNKGAGCVTNAHTNLQNNTQEVTPVIPSTSERKKAENQHKTDTAKTSERSGPSSKSGQRNTAELHYNAATARNPQQEQQDSNNSEEEFVDVSEDFIPETATVIKGTPSTDFSYPCGPGEQQGVHPSESEYRFQVRLVF</sequence>
<feature type="compositionally biased region" description="Polar residues" evidence="1">
    <location>
        <begin position="239"/>
        <end position="258"/>
    </location>
</feature>
<feature type="compositionally biased region" description="Polar residues" evidence="1">
    <location>
        <begin position="278"/>
        <end position="290"/>
    </location>
</feature>
<reference evidence="2 3" key="1">
    <citation type="submission" date="2021-07" db="EMBL/GenBank/DDBJ databases">
        <authorList>
            <person name="Imarazene B."/>
            <person name="Zahm M."/>
            <person name="Klopp C."/>
            <person name="Cabau C."/>
            <person name="Beille S."/>
            <person name="Jouanno E."/>
            <person name="Castinel A."/>
            <person name="Lluch J."/>
            <person name="Gil L."/>
            <person name="Kuchtly C."/>
            <person name="Lopez Roques C."/>
            <person name="Donnadieu C."/>
            <person name="Parrinello H."/>
            <person name="Journot L."/>
            <person name="Du K."/>
            <person name="Schartl M."/>
            <person name="Retaux S."/>
            <person name="Guiguen Y."/>
        </authorList>
    </citation>
    <scope>NUCLEOTIDE SEQUENCE [LARGE SCALE GENOMIC DNA]</scope>
    <source>
        <strain evidence="2">Pach_M1</strain>
        <tissue evidence="2">Testis</tissue>
    </source>
</reference>
<evidence type="ECO:0000313" key="3">
    <source>
        <dbReference type="Proteomes" id="UP000752171"/>
    </source>
</evidence>
<protein>
    <submittedName>
        <fullName evidence="2">Uncharacterized protein</fullName>
    </submittedName>
</protein>
<evidence type="ECO:0000256" key="1">
    <source>
        <dbReference type="SAM" id="MobiDB-lite"/>
    </source>
</evidence>
<proteinExistence type="predicted"/>
<name>A0A8T2LE76_ASTMX</name>
<comment type="caution">
    <text evidence="2">The sequence shown here is derived from an EMBL/GenBank/DDBJ whole genome shotgun (WGS) entry which is preliminary data.</text>
</comment>
<feature type="region of interest" description="Disordered" evidence="1">
    <location>
        <begin position="333"/>
        <end position="356"/>
    </location>
</feature>